<comment type="pathway">
    <text evidence="3">Amino-acid biosynthesis; L-leucine biosynthesis; L-leucine from 3-methyl-2-oxobutanoate: step 4/4.</text>
</comment>
<keyword evidence="10" id="KW-1185">Reference proteome</keyword>
<comment type="catalytic activity">
    <reaction evidence="6">
        <text>L-valine + 2-oxoglutarate = 3-methyl-2-oxobutanoate + L-glutamate</text>
        <dbReference type="Rhea" id="RHEA:24813"/>
        <dbReference type="ChEBI" id="CHEBI:11851"/>
        <dbReference type="ChEBI" id="CHEBI:16810"/>
        <dbReference type="ChEBI" id="CHEBI:29985"/>
        <dbReference type="ChEBI" id="CHEBI:57762"/>
        <dbReference type="EC" id="2.6.1.42"/>
    </reaction>
</comment>
<comment type="pathway">
    <text evidence="2">Amino-acid biosynthesis; L-valine biosynthesis; L-valine from pyruvate: step 4/4.</text>
</comment>
<dbReference type="InterPro" id="IPR043131">
    <property type="entry name" value="BCAT-like_N"/>
</dbReference>
<evidence type="ECO:0000256" key="8">
    <source>
        <dbReference type="ARBA" id="ARBA00049229"/>
    </source>
</evidence>
<name>A0A517SK90_9PLAN</name>
<dbReference type="GO" id="GO:0052655">
    <property type="term" value="F:L-valine-2-oxoglutarate transaminase activity"/>
    <property type="evidence" value="ECO:0007669"/>
    <property type="project" value="RHEA"/>
</dbReference>
<dbReference type="InParanoid" id="A0A517SK90"/>
<dbReference type="SUPFAM" id="SSF56752">
    <property type="entry name" value="D-aminoacid aminotransferase-like PLP-dependent enzymes"/>
    <property type="match status" value="1"/>
</dbReference>
<organism evidence="9 10">
    <name type="scientific">Caulifigura coniformis</name>
    <dbReference type="NCBI Taxonomy" id="2527983"/>
    <lineage>
        <taxon>Bacteria</taxon>
        <taxon>Pseudomonadati</taxon>
        <taxon>Planctomycetota</taxon>
        <taxon>Planctomycetia</taxon>
        <taxon>Planctomycetales</taxon>
        <taxon>Planctomycetaceae</taxon>
        <taxon>Caulifigura</taxon>
    </lineage>
</organism>
<dbReference type="KEGG" id="ccos:Pan44_45960"/>
<dbReference type="GO" id="GO:0052656">
    <property type="term" value="F:L-isoleucine-2-oxoglutarate transaminase activity"/>
    <property type="evidence" value="ECO:0007669"/>
    <property type="project" value="RHEA"/>
</dbReference>
<evidence type="ECO:0000313" key="9">
    <source>
        <dbReference type="EMBL" id="QDT56540.1"/>
    </source>
</evidence>
<comment type="catalytic activity">
    <reaction evidence="7">
        <text>L-isoleucine + 2-oxoglutarate = (S)-3-methyl-2-oxopentanoate + L-glutamate</text>
        <dbReference type="Rhea" id="RHEA:24801"/>
        <dbReference type="ChEBI" id="CHEBI:16810"/>
        <dbReference type="ChEBI" id="CHEBI:29985"/>
        <dbReference type="ChEBI" id="CHEBI:35146"/>
        <dbReference type="ChEBI" id="CHEBI:58045"/>
        <dbReference type="EC" id="2.6.1.42"/>
    </reaction>
</comment>
<evidence type="ECO:0000313" key="10">
    <source>
        <dbReference type="Proteomes" id="UP000315700"/>
    </source>
</evidence>
<evidence type="ECO:0000256" key="1">
    <source>
        <dbReference type="ARBA" id="ARBA00004824"/>
    </source>
</evidence>
<evidence type="ECO:0000256" key="4">
    <source>
        <dbReference type="ARBA" id="ARBA00009320"/>
    </source>
</evidence>
<keyword evidence="9" id="KW-0808">Transferase</keyword>
<dbReference type="GO" id="GO:0052654">
    <property type="term" value="F:L-leucine-2-oxoglutarate transaminase activity"/>
    <property type="evidence" value="ECO:0007669"/>
    <property type="project" value="RHEA"/>
</dbReference>
<dbReference type="InterPro" id="IPR001544">
    <property type="entry name" value="Aminotrans_IV"/>
</dbReference>
<comment type="pathway">
    <text evidence="1">Amino-acid biosynthesis; L-isoleucine biosynthesis; L-isoleucine from 2-oxobutanoate: step 4/4.</text>
</comment>
<dbReference type="PANTHER" id="PTHR42743">
    <property type="entry name" value="AMINO-ACID AMINOTRANSFERASE"/>
    <property type="match status" value="1"/>
</dbReference>
<sequence>MDLPSGSPPHEPLAYLNGEFVPLRAARLPVWDFGVVQAVTVTEALRTFGHTPFRLDDHLERLAFSLRSIDVTPRESLDQIRHLVIELTKFNAAAMDDRADLVINLFVTAGESEAFSAGMAVNPGRPTVCITTRPLETRAAALHYREGLSLAIPAVRQIPASIIDPRIKYRSRLHWFLADHEVRRSRPEAEALLLDLDGFVTETARGNIFALFGETLTTPSELTTLGGISQRVVFELCPSLGLRVERRNITPSQLAQADEVLLSSTSACLVPVTQVDGVPIGSGRPGMRWRQLIAAWSTQVGVDIVSQASLQSSS</sequence>
<comment type="similarity">
    <text evidence="4">Belongs to the class-IV pyridoxal-phosphate-dependent aminotransferase family.</text>
</comment>
<evidence type="ECO:0000256" key="6">
    <source>
        <dbReference type="ARBA" id="ARBA00048212"/>
    </source>
</evidence>
<comment type="catalytic activity">
    <reaction evidence="8">
        <text>L-leucine + 2-oxoglutarate = 4-methyl-2-oxopentanoate + L-glutamate</text>
        <dbReference type="Rhea" id="RHEA:18321"/>
        <dbReference type="ChEBI" id="CHEBI:16810"/>
        <dbReference type="ChEBI" id="CHEBI:17865"/>
        <dbReference type="ChEBI" id="CHEBI:29985"/>
        <dbReference type="ChEBI" id="CHEBI:57427"/>
        <dbReference type="EC" id="2.6.1.42"/>
    </reaction>
</comment>
<dbReference type="EMBL" id="CP036271">
    <property type="protein sequence ID" value="QDT56540.1"/>
    <property type="molecule type" value="Genomic_DNA"/>
</dbReference>
<proteinExistence type="inferred from homology"/>
<evidence type="ECO:0000256" key="7">
    <source>
        <dbReference type="ARBA" id="ARBA00048798"/>
    </source>
</evidence>
<keyword evidence="9" id="KW-0032">Aminotransferase</keyword>
<dbReference type="Pfam" id="PF01063">
    <property type="entry name" value="Aminotran_4"/>
    <property type="match status" value="1"/>
</dbReference>
<dbReference type="GO" id="GO:0046394">
    <property type="term" value="P:carboxylic acid biosynthetic process"/>
    <property type="evidence" value="ECO:0007669"/>
    <property type="project" value="UniProtKB-ARBA"/>
</dbReference>
<accession>A0A517SK90</accession>
<dbReference type="InterPro" id="IPR050571">
    <property type="entry name" value="Class-IV_PLP-Dep_Aminotrnsfr"/>
</dbReference>
<reference evidence="9 10" key="1">
    <citation type="submission" date="2019-02" db="EMBL/GenBank/DDBJ databases">
        <title>Deep-cultivation of Planctomycetes and their phenomic and genomic characterization uncovers novel biology.</title>
        <authorList>
            <person name="Wiegand S."/>
            <person name="Jogler M."/>
            <person name="Boedeker C."/>
            <person name="Pinto D."/>
            <person name="Vollmers J."/>
            <person name="Rivas-Marin E."/>
            <person name="Kohn T."/>
            <person name="Peeters S.H."/>
            <person name="Heuer A."/>
            <person name="Rast P."/>
            <person name="Oberbeckmann S."/>
            <person name="Bunk B."/>
            <person name="Jeske O."/>
            <person name="Meyerdierks A."/>
            <person name="Storesund J.E."/>
            <person name="Kallscheuer N."/>
            <person name="Luecker S."/>
            <person name="Lage O.M."/>
            <person name="Pohl T."/>
            <person name="Merkel B.J."/>
            <person name="Hornburger P."/>
            <person name="Mueller R.-W."/>
            <person name="Bruemmer F."/>
            <person name="Labrenz M."/>
            <person name="Spormann A.M."/>
            <person name="Op den Camp H."/>
            <person name="Overmann J."/>
            <person name="Amann R."/>
            <person name="Jetten M.S.M."/>
            <person name="Mascher T."/>
            <person name="Medema M.H."/>
            <person name="Devos D.P."/>
            <person name="Kaster A.-K."/>
            <person name="Ovreas L."/>
            <person name="Rohde M."/>
            <person name="Galperin M.Y."/>
            <person name="Jogler C."/>
        </authorList>
    </citation>
    <scope>NUCLEOTIDE SEQUENCE [LARGE SCALE GENOMIC DNA]</scope>
    <source>
        <strain evidence="9 10">Pan44</strain>
    </source>
</reference>
<dbReference type="InterPro" id="IPR036038">
    <property type="entry name" value="Aminotransferase-like"/>
</dbReference>
<dbReference type="Gene3D" id="3.20.10.10">
    <property type="entry name" value="D-amino Acid Aminotransferase, subunit A, domain 2"/>
    <property type="match status" value="1"/>
</dbReference>
<dbReference type="Gene3D" id="3.30.470.10">
    <property type="match status" value="1"/>
</dbReference>
<dbReference type="RefSeq" id="WP_145034007.1">
    <property type="nucleotide sequence ID" value="NZ_CP036271.1"/>
</dbReference>
<dbReference type="OrthoDB" id="9805628at2"/>
<dbReference type="EC" id="2.6.1.42" evidence="5"/>
<dbReference type="PANTHER" id="PTHR42743:SF11">
    <property type="entry name" value="AMINODEOXYCHORISMATE LYASE"/>
    <property type="match status" value="1"/>
</dbReference>
<evidence type="ECO:0000256" key="5">
    <source>
        <dbReference type="ARBA" id="ARBA00013053"/>
    </source>
</evidence>
<dbReference type="AlphaFoldDB" id="A0A517SK90"/>
<dbReference type="Proteomes" id="UP000315700">
    <property type="component" value="Chromosome"/>
</dbReference>
<dbReference type="InterPro" id="IPR043132">
    <property type="entry name" value="BCAT-like_C"/>
</dbReference>
<gene>
    <name evidence="9" type="primary">ilvE_2</name>
    <name evidence="9" type="ORF">Pan44_45960</name>
</gene>
<protein>
    <recommendedName>
        <fullName evidence="5">branched-chain-amino-acid transaminase</fullName>
        <ecNumber evidence="5">2.6.1.42</ecNumber>
    </recommendedName>
</protein>
<evidence type="ECO:0000256" key="2">
    <source>
        <dbReference type="ARBA" id="ARBA00004931"/>
    </source>
</evidence>
<evidence type="ECO:0000256" key="3">
    <source>
        <dbReference type="ARBA" id="ARBA00005072"/>
    </source>
</evidence>